<dbReference type="PANTHER" id="PTHR38604:SF1">
    <property type="entry name" value="PERIPLASMIC NITRATE REDUCTASE, ELECTRON TRANSFER SUBUNIT"/>
    <property type="match status" value="1"/>
</dbReference>
<feature type="binding site" description="axial binding residue" evidence="15">
    <location>
        <position position="96"/>
    </location>
    <ligand>
        <name>heme c</name>
        <dbReference type="ChEBI" id="CHEBI:61717"/>
        <label>1</label>
    </ligand>
    <ligandPart>
        <name>Fe</name>
        <dbReference type="ChEBI" id="CHEBI:18248"/>
    </ligandPart>
</feature>
<dbReference type="Proteomes" id="UP000054893">
    <property type="component" value="Unassembled WGS sequence"/>
</dbReference>
<evidence type="ECO:0000256" key="5">
    <source>
        <dbReference type="ARBA" id="ARBA00022448"/>
    </source>
</evidence>
<comment type="subunit">
    <text evidence="13">Component of the periplasmic nitrate reductase NapAB complex composed of NapA and NapB.</text>
</comment>
<evidence type="ECO:0000256" key="9">
    <source>
        <dbReference type="ARBA" id="ARBA00022764"/>
    </source>
</evidence>
<evidence type="ECO:0000256" key="13">
    <source>
        <dbReference type="PIRNR" id="PIRNR006105"/>
    </source>
</evidence>
<comment type="subcellular location">
    <subcellularLocation>
        <location evidence="2 13">Periplasm</location>
    </subcellularLocation>
</comment>
<feature type="binding site" description="axial binding residue" evidence="15">
    <location>
        <position position="136"/>
    </location>
    <ligand>
        <name>heme c</name>
        <dbReference type="ChEBI" id="CHEBI:61717"/>
        <label>2</label>
    </ligand>
    <ligandPart>
        <name>Fe</name>
        <dbReference type="ChEBI" id="CHEBI:18248"/>
    </ligandPart>
</feature>
<evidence type="ECO:0000256" key="3">
    <source>
        <dbReference type="ARBA" id="ARBA00007368"/>
    </source>
</evidence>
<comment type="similarity">
    <text evidence="3 13">Belongs to the NapB family.</text>
</comment>
<dbReference type="Pfam" id="PF03892">
    <property type="entry name" value="NapB"/>
    <property type="match status" value="1"/>
</dbReference>
<feature type="binding site" description="axial binding residue" evidence="15">
    <location>
        <position position="113"/>
    </location>
    <ligand>
        <name>heme c</name>
        <dbReference type="ChEBI" id="CHEBI:61717"/>
        <label>2</label>
    </ligand>
    <ligandPart>
        <name>Fe</name>
        <dbReference type="ChEBI" id="CHEBI:18248"/>
    </ligandPart>
</feature>
<dbReference type="Gene3D" id="1.10.1130.10">
    <property type="entry name" value="Flavocytochrome C3, Chain A"/>
    <property type="match status" value="1"/>
</dbReference>
<feature type="signal peptide" evidence="16">
    <location>
        <begin position="1"/>
        <end position="27"/>
    </location>
</feature>
<feature type="binding site" description="axial binding residue" evidence="15">
    <location>
        <position position="78"/>
    </location>
    <ligand>
        <name>heme c</name>
        <dbReference type="ChEBI" id="CHEBI:61717"/>
        <label>1</label>
    </ligand>
    <ligandPart>
        <name>Fe</name>
        <dbReference type="ChEBI" id="CHEBI:18248"/>
    </ligandPart>
</feature>
<accession>A0A158GAU7</accession>
<evidence type="ECO:0000256" key="14">
    <source>
        <dbReference type="PIRSR" id="PIRSR006105-1"/>
    </source>
</evidence>
<dbReference type="GO" id="GO:0046872">
    <property type="term" value="F:metal ion binding"/>
    <property type="evidence" value="ECO:0007669"/>
    <property type="project" value="UniProtKB-KW"/>
</dbReference>
<evidence type="ECO:0000256" key="7">
    <source>
        <dbReference type="ARBA" id="ARBA00022723"/>
    </source>
</evidence>
<dbReference type="AlphaFoldDB" id="A0A158GAU7"/>
<comment type="function">
    <text evidence="1">Electron transfer subunit of the periplasmic nitrate reductase complex NapAB. Receives electrons from the membrane-anchored tetraheme c-type NapC protein and transfers these to NapA subunit, thus allowing electron flow between membrane and periplasm. Essential for periplasmic nitrate reduction with nitrate as the terminal electron acceptor.</text>
</comment>
<feature type="binding site" description="covalent" evidence="14">
    <location>
        <position position="135"/>
    </location>
    <ligand>
        <name>heme c</name>
        <dbReference type="ChEBI" id="CHEBI:61717"/>
        <label>2</label>
    </ligand>
</feature>
<evidence type="ECO:0000256" key="2">
    <source>
        <dbReference type="ARBA" id="ARBA00004418"/>
    </source>
</evidence>
<feature type="chain" id="PRO_5007810338" description="Periplasmic nitrate reductase, electron transfer subunit" evidence="16">
    <location>
        <begin position="28"/>
        <end position="171"/>
    </location>
</feature>
<keyword evidence="5 13" id="KW-0813">Transport</keyword>
<sequence length="171" mass="18396">MRSIRVMSVVNAVMTASLFLFSQGAPAQPVIPAEPFHDALRGTTPLDEEAKPPLIAPTENKDVIRGRAYAQQPPTIPHKIDGYQLDKDANRCLACHARSRAADSAAVPIGISHYLTRDNATLGSLSPRRYFCTQCHVTQADAKPLVGNTFTDVEDVRAAPGPSAPRPAGKK</sequence>
<dbReference type="PANTHER" id="PTHR38604">
    <property type="entry name" value="PERIPLASMIC NITRATE REDUCTASE, ELECTRON TRANSFER SUBUNIT"/>
    <property type="match status" value="1"/>
</dbReference>
<feature type="binding site" description="covalent" evidence="14">
    <location>
        <position position="92"/>
    </location>
    <ligand>
        <name>heme c</name>
        <dbReference type="ChEBI" id="CHEBI:61717"/>
        <label>1</label>
    </ligand>
</feature>
<name>A0A158GAU7_CABSO</name>
<evidence type="ECO:0000313" key="18">
    <source>
        <dbReference type="Proteomes" id="UP000054893"/>
    </source>
</evidence>
<evidence type="ECO:0000256" key="12">
    <source>
        <dbReference type="ARBA" id="ARBA00031832"/>
    </source>
</evidence>
<evidence type="ECO:0000256" key="4">
    <source>
        <dbReference type="ARBA" id="ARBA00013773"/>
    </source>
</evidence>
<evidence type="ECO:0000256" key="1">
    <source>
        <dbReference type="ARBA" id="ARBA00002599"/>
    </source>
</evidence>
<organism evidence="17 18">
    <name type="scientific">Caballeronia sordidicola</name>
    <name type="common">Burkholderia sordidicola</name>
    <dbReference type="NCBI Taxonomy" id="196367"/>
    <lineage>
        <taxon>Bacteria</taxon>
        <taxon>Pseudomonadati</taxon>
        <taxon>Pseudomonadota</taxon>
        <taxon>Betaproteobacteria</taxon>
        <taxon>Burkholderiales</taxon>
        <taxon>Burkholderiaceae</taxon>
        <taxon>Caballeronia</taxon>
    </lineage>
</organism>
<keyword evidence="6 14" id="KW-0349">Heme</keyword>
<dbReference type="InterPro" id="IPR005591">
    <property type="entry name" value="NapB"/>
</dbReference>
<keyword evidence="11 15" id="KW-0408">Iron</keyword>
<keyword evidence="8 16" id="KW-0732">Signal</keyword>
<evidence type="ECO:0000256" key="8">
    <source>
        <dbReference type="ARBA" id="ARBA00022729"/>
    </source>
</evidence>
<keyword evidence="10 13" id="KW-0249">Electron transport</keyword>
<dbReference type="InterPro" id="IPR036280">
    <property type="entry name" value="Multihaem_cyt_sf"/>
</dbReference>
<keyword evidence="7 15" id="KW-0479">Metal-binding</keyword>
<dbReference type="FunFam" id="1.10.1130.10:FF:000001">
    <property type="entry name" value="Periplasmic nitrate reductase, electron transfer subunit"/>
    <property type="match status" value="1"/>
</dbReference>
<evidence type="ECO:0000256" key="16">
    <source>
        <dbReference type="SAM" id="SignalP"/>
    </source>
</evidence>
<evidence type="ECO:0000256" key="6">
    <source>
        <dbReference type="ARBA" id="ARBA00022617"/>
    </source>
</evidence>
<protein>
    <recommendedName>
        <fullName evidence="4 13">Periplasmic nitrate reductase, electron transfer subunit</fullName>
    </recommendedName>
    <alternativeName>
        <fullName evidence="12 13">Diheme cytochrome c NapB</fullName>
    </alternativeName>
</protein>
<feature type="binding site" description="covalent" evidence="14">
    <location>
        <position position="95"/>
    </location>
    <ligand>
        <name>heme c</name>
        <dbReference type="ChEBI" id="CHEBI:61717"/>
        <label>1</label>
    </ligand>
</feature>
<evidence type="ECO:0000256" key="11">
    <source>
        <dbReference type="ARBA" id="ARBA00023004"/>
    </source>
</evidence>
<dbReference type="SUPFAM" id="SSF48695">
    <property type="entry name" value="Multiheme cytochromes"/>
    <property type="match status" value="1"/>
</dbReference>
<dbReference type="GO" id="GO:0042597">
    <property type="term" value="C:periplasmic space"/>
    <property type="evidence" value="ECO:0007669"/>
    <property type="project" value="UniProtKB-SubCell"/>
</dbReference>
<proteinExistence type="inferred from homology"/>
<reference evidence="17 18" key="1">
    <citation type="submission" date="2016-01" db="EMBL/GenBank/DDBJ databases">
        <authorList>
            <person name="Oliw E.H."/>
        </authorList>
    </citation>
    <scope>NUCLEOTIDE SEQUENCE [LARGE SCALE GENOMIC DNA]</scope>
    <source>
        <strain evidence="17">LMG 22029</strain>
    </source>
</reference>
<evidence type="ECO:0000256" key="15">
    <source>
        <dbReference type="PIRSR" id="PIRSR006105-2"/>
    </source>
</evidence>
<dbReference type="GO" id="GO:0009061">
    <property type="term" value="P:anaerobic respiration"/>
    <property type="evidence" value="ECO:0007669"/>
    <property type="project" value="InterPro"/>
</dbReference>
<feature type="binding site" description="covalent" evidence="14">
    <location>
        <position position="132"/>
    </location>
    <ligand>
        <name>heme c</name>
        <dbReference type="ChEBI" id="CHEBI:61717"/>
        <label>2</label>
    </ligand>
</feature>
<gene>
    <name evidence="17" type="primary">napB</name>
    <name evidence="17" type="ORF">AWB64_02465</name>
</gene>
<keyword evidence="9 13" id="KW-0574">Periplasm</keyword>
<dbReference type="PIRSF" id="PIRSF006105">
    <property type="entry name" value="NapB"/>
    <property type="match status" value="1"/>
</dbReference>
<comment type="PTM">
    <text evidence="14">Binds 2 heme C groups per subunit.</text>
</comment>
<evidence type="ECO:0000256" key="10">
    <source>
        <dbReference type="ARBA" id="ARBA00022982"/>
    </source>
</evidence>
<dbReference type="OrthoDB" id="13290at2"/>
<evidence type="ECO:0000313" key="17">
    <source>
        <dbReference type="EMBL" id="SAL28961.1"/>
    </source>
</evidence>
<dbReference type="EMBL" id="FCOC02000005">
    <property type="protein sequence ID" value="SAL28961.1"/>
    <property type="molecule type" value="Genomic_DNA"/>
</dbReference>